<organism evidence="10 11">
    <name type="scientific">Embleya scabrispora</name>
    <dbReference type="NCBI Taxonomy" id="159449"/>
    <lineage>
        <taxon>Bacteria</taxon>
        <taxon>Bacillati</taxon>
        <taxon>Actinomycetota</taxon>
        <taxon>Actinomycetes</taxon>
        <taxon>Kitasatosporales</taxon>
        <taxon>Streptomycetaceae</taxon>
        <taxon>Embleya</taxon>
    </lineage>
</organism>
<comment type="subcellular location">
    <subcellularLocation>
        <location evidence="1">Cell membrane</location>
        <topology evidence="1">Multi-pass membrane protein</topology>
    </subcellularLocation>
</comment>
<keyword evidence="4 8" id="KW-0812">Transmembrane</keyword>
<keyword evidence="11" id="KW-1185">Reference proteome</keyword>
<sequence>MEVPATEKSPAPAADPRRWSALLFIGLAQLMIVLDGTVVNIALPTLQRDLGISDGDRQWVVTAYTLAFGSLLLLGGRIADYTGRKRAFLIGLLGFAAASALGGAAGGFEAVLIARALQGAFAALLGPSALSLLAVTFTEPEERAKAFGIWGAITATAGAIGLLAGGALTEYLNWRWCLFISVPIALIAAVGGYALLSESRAPGRARFDIPGVLLVIGGLVAIVYGTSRAESDGWGSARVIGLLAAGAVLLVVFALVESRVPQPLLPLRVIADRTRGGAYLGAGLAFVGMFGAFLFMTYYLQVIKGFSPVKTGLAFLPMTGAVLLSAGGLASRLLPKVPPRALIVPGMLILASSMLWMLGMDTDTPYARGILVAGLLAGFGAGLIMPAAYNYATHGVDPGDAGIASAGVNTAQQIGSSVGTALLNTIAAGTTADYLAAHARQGASPALARHAAMEGFQRAGTWAAGILAVGALIVAVLMNTPRPATAVSGTETAEPVPAHQ</sequence>
<dbReference type="GO" id="GO:0005886">
    <property type="term" value="C:plasma membrane"/>
    <property type="evidence" value="ECO:0007669"/>
    <property type="project" value="UniProtKB-SubCell"/>
</dbReference>
<feature type="transmembrane region" description="Helical" evidence="8">
    <location>
        <begin position="58"/>
        <end position="75"/>
    </location>
</feature>
<dbReference type="Proteomes" id="UP000190037">
    <property type="component" value="Unassembled WGS sequence"/>
</dbReference>
<feature type="transmembrane region" description="Helical" evidence="8">
    <location>
        <begin position="112"/>
        <end position="135"/>
    </location>
</feature>
<evidence type="ECO:0000256" key="8">
    <source>
        <dbReference type="SAM" id="Phobius"/>
    </source>
</evidence>
<dbReference type="Pfam" id="PF07690">
    <property type="entry name" value="MFS_1"/>
    <property type="match status" value="1"/>
</dbReference>
<evidence type="ECO:0000256" key="2">
    <source>
        <dbReference type="ARBA" id="ARBA00022448"/>
    </source>
</evidence>
<feature type="transmembrane region" description="Helical" evidence="8">
    <location>
        <begin position="237"/>
        <end position="256"/>
    </location>
</feature>
<keyword evidence="7" id="KW-0046">Antibiotic resistance</keyword>
<feature type="domain" description="Major facilitator superfamily (MFS) profile" evidence="9">
    <location>
        <begin position="21"/>
        <end position="482"/>
    </location>
</feature>
<dbReference type="PANTHER" id="PTHR42718">
    <property type="entry name" value="MAJOR FACILITATOR SUPERFAMILY MULTIDRUG TRANSPORTER MFSC"/>
    <property type="match status" value="1"/>
</dbReference>
<dbReference type="InterPro" id="IPR011701">
    <property type="entry name" value="MFS"/>
</dbReference>
<evidence type="ECO:0000256" key="7">
    <source>
        <dbReference type="ARBA" id="ARBA00023251"/>
    </source>
</evidence>
<dbReference type="NCBIfam" id="TIGR00711">
    <property type="entry name" value="efflux_EmrB"/>
    <property type="match status" value="1"/>
</dbReference>
<dbReference type="GO" id="GO:0022857">
    <property type="term" value="F:transmembrane transporter activity"/>
    <property type="evidence" value="ECO:0007669"/>
    <property type="project" value="InterPro"/>
</dbReference>
<dbReference type="PANTHER" id="PTHR42718:SF46">
    <property type="entry name" value="BLR6921 PROTEIN"/>
    <property type="match status" value="1"/>
</dbReference>
<protein>
    <submittedName>
        <fullName evidence="10">MFS transporter</fullName>
    </submittedName>
</protein>
<feature type="transmembrane region" description="Helical" evidence="8">
    <location>
        <begin position="312"/>
        <end position="330"/>
    </location>
</feature>
<evidence type="ECO:0000256" key="6">
    <source>
        <dbReference type="ARBA" id="ARBA00023136"/>
    </source>
</evidence>
<evidence type="ECO:0000313" key="11">
    <source>
        <dbReference type="Proteomes" id="UP000190037"/>
    </source>
</evidence>
<dbReference type="Gene3D" id="1.20.1250.20">
    <property type="entry name" value="MFS general substrate transporter like domains"/>
    <property type="match status" value="1"/>
</dbReference>
<feature type="transmembrane region" description="Helical" evidence="8">
    <location>
        <begin position="173"/>
        <end position="195"/>
    </location>
</feature>
<dbReference type="PROSITE" id="PS50850">
    <property type="entry name" value="MFS"/>
    <property type="match status" value="1"/>
</dbReference>
<dbReference type="GO" id="GO:0046677">
    <property type="term" value="P:response to antibiotic"/>
    <property type="evidence" value="ECO:0007669"/>
    <property type="project" value="UniProtKB-KW"/>
</dbReference>
<evidence type="ECO:0000256" key="5">
    <source>
        <dbReference type="ARBA" id="ARBA00022989"/>
    </source>
</evidence>
<evidence type="ECO:0000256" key="4">
    <source>
        <dbReference type="ARBA" id="ARBA00022692"/>
    </source>
</evidence>
<feature type="transmembrane region" description="Helical" evidence="8">
    <location>
        <begin position="277"/>
        <end position="300"/>
    </location>
</feature>
<feature type="transmembrane region" description="Helical" evidence="8">
    <location>
        <begin position="21"/>
        <end position="46"/>
    </location>
</feature>
<keyword evidence="3" id="KW-1003">Cell membrane</keyword>
<evidence type="ECO:0000259" key="9">
    <source>
        <dbReference type="PROSITE" id="PS50850"/>
    </source>
</evidence>
<keyword evidence="5 8" id="KW-1133">Transmembrane helix</keyword>
<dbReference type="InterPro" id="IPR020846">
    <property type="entry name" value="MFS_dom"/>
</dbReference>
<feature type="transmembrane region" description="Helical" evidence="8">
    <location>
        <begin position="207"/>
        <end position="225"/>
    </location>
</feature>
<proteinExistence type="predicted"/>
<dbReference type="InterPro" id="IPR004638">
    <property type="entry name" value="EmrB-like"/>
</dbReference>
<comment type="caution">
    <text evidence="10">The sequence shown here is derived from an EMBL/GenBank/DDBJ whole genome shotgun (WGS) entry which is preliminary data.</text>
</comment>
<feature type="transmembrane region" description="Helical" evidence="8">
    <location>
        <begin position="147"/>
        <end position="167"/>
    </location>
</feature>
<dbReference type="SUPFAM" id="SSF103473">
    <property type="entry name" value="MFS general substrate transporter"/>
    <property type="match status" value="1"/>
</dbReference>
<dbReference type="RefSeq" id="WP_078981748.1">
    <property type="nucleotide sequence ID" value="NZ_MWQN01000004.1"/>
</dbReference>
<evidence type="ECO:0000256" key="1">
    <source>
        <dbReference type="ARBA" id="ARBA00004651"/>
    </source>
</evidence>
<keyword evidence="2" id="KW-0813">Transport</keyword>
<dbReference type="InterPro" id="IPR036259">
    <property type="entry name" value="MFS_trans_sf"/>
</dbReference>
<feature type="transmembrane region" description="Helical" evidence="8">
    <location>
        <begin position="342"/>
        <end position="360"/>
    </location>
</feature>
<dbReference type="AlphaFoldDB" id="A0A1T3NJH5"/>
<name>A0A1T3NJH5_9ACTN</name>
<feature type="transmembrane region" description="Helical" evidence="8">
    <location>
        <begin position="366"/>
        <end position="385"/>
    </location>
</feature>
<dbReference type="OrthoDB" id="4080117at2"/>
<feature type="transmembrane region" description="Helical" evidence="8">
    <location>
        <begin position="459"/>
        <end position="478"/>
    </location>
</feature>
<accession>A0A1T3NJH5</accession>
<dbReference type="CDD" id="cd17321">
    <property type="entry name" value="MFS_MMR_MDR_like"/>
    <property type="match status" value="1"/>
</dbReference>
<reference evidence="10 11" key="1">
    <citation type="submission" date="2017-03" db="EMBL/GenBank/DDBJ databases">
        <title>Draft genome sequence of Streptomyces scabrisporus NF3, endophyte isolated from Amphipterygium adstringens.</title>
        <authorList>
            <person name="Vazquez M."/>
            <person name="Ceapa C.D."/>
            <person name="Rodriguez Luna D."/>
            <person name="Sanchez Esquivel S."/>
        </authorList>
    </citation>
    <scope>NUCLEOTIDE SEQUENCE [LARGE SCALE GENOMIC DNA]</scope>
    <source>
        <strain evidence="10 11">NF3</strain>
    </source>
</reference>
<evidence type="ECO:0000313" key="10">
    <source>
        <dbReference type="EMBL" id="OPC76987.1"/>
    </source>
</evidence>
<gene>
    <name evidence="10" type="ORF">B4N89_41090</name>
</gene>
<dbReference type="EMBL" id="MWQN01000004">
    <property type="protein sequence ID" value="OPC76987.1"/>
    <property type="molecule type" value="Genomic_DNA"/>
</dbReference>
<feature type="transmembrane region" description="Helical" evidence="8">
    <location>
        <begin position="87"/>
        <end position="106"/>
    </location>
</feature>
<dbReference type="Gene3D" id="1.20.1720.10">
    <property type="entry name" value="Multidrug resistance protein D"/>
    <property type="match status" value="1"/>
</dbReference>
<keyword evidence="6 8" id="KW-0472">Membrane</keyword>
<evidence type="ECO:0000256" key="3">
    <source>
        <dbReference type="ARBA" id="ARBA00022475"/>
    </source>
</evidence>